<keyword evidence="2" id="KW-1185">Reference proteome</keyword>
<dbReference type="EMBL" id="PGEM01000028">
    <property type="protein sequence ID" value="PPJ64380.1"/>
    <property type="molecule type" value="Genomic_DNA"/>
</dbReference>
<dbReference type="Proteomes" id="UP000239589">
    <property type="component" value="Unassembled WGS sequence"/>
</dbReference>
<organism evidence="1 2">
    <name type="scientific">Cuspidothrix issatschenkoi CHARLIE-1</name>
    <dbReference type="NCBI Taxonomy" id="2052836"/>
    <lineage>
        <taxon>Bacteria</taxon>
        <taxon>Bacillati</taxon>
        <taxon>Cyanobacteriota</taxon>
        <taxon>Cyanophyceae</taxon>
        <taxon>Nostocales</taxon>
        <taxon>Aphanizomenonaceae</taxon>
        <taxon>Cuspidothrix</taxon>
    </lineage>
</organism>
<dbReference type="AlphaFoldDB" id="A0A2S6CXS9"/>
<sequence length="132" mass="14790">KCGMWVLNHGIPISLYSKAKKFDKNNNGYACEPDEATDISQQQRNIETSAKVNISCAPKSNQSRILSSPNPNDIHPNWKGESYIGTSWSLIAKQIIKNDIATYLKGDLYSPRGGLINENIFVLENEWDCNSN</sequence>
<gene>
    <name evidence="1" type="ORF">CUN59_04855</name>
</gene>
<name>A0A2S6CXS9_9CYAN</name>
<dbReference type="RefSeq" id="WP_207765366.1">
    <property type="nucleotide sequence ID" value="NZ_PGEM01000028.1"/>
</dbReference>
<proteinExistence type="predicted"/>
<reference evidence="1 2" key="1">
    <citation type="submission" date="2018-02" db="EMBL/GenBank/DDBJ databases">
        <title>Discovery of a pederin family compound in a non-symbiotic bloom-forming cyanobacterium.</title>
        <authorList>
            <person name="Kust A."/>
            <person name="Mares J."/>
            <person name="Jokela J."/>
            <person name="Urajova P."/>
            <person name="Hajek J."/>
            <person name="Saurav K."/>
            <person name="Voracova K."/>
            <person name="Fewer D.P."/>
            <person name="Haapaniemi E."/>
            <person name="Permi P."/>
            <person name="Rehakova K."/>
            <person name="Sivonen K."/>
            <person name="Hrouzek P."/>
        </authorList>
    </citation>
    <scope>NUCLEOTIDE SEQUENCE [LARGE SCALE GENOMIC DNA]</scope>
    <source>
        <strain evidence="1 2">CHARLIE-1</strain>
    </source>
</reference>
<evidence type="ECO:0000313" key="2">
    <source>
        <dbReference type="Proteomes" id="UP000239589"/>
    </source>
</evidence>
<accession>A0A2S6CXS9</accession>
<comment type="caution">
    <text evidence="1">The sequence shown here is derived from an EMBL/GenBank/DDBJ whole genome shotgun (WGS) entry which is preliminary data.</text>
</comment>
<evidence type="ECO:0000313" key="1">
    <source>
        <dbReference type="EMBL" id="PPJ64380.1"/>
    </source>
</evidence>
<feature type="non-terminal residue" evidence="1">
    <location>
        <position position="1"/>
    </location>
</feature>
<protein>
    <submittedName>
        <fullName evidence="1">Uncharacterized protein</fullName>
    </submittedName>
</protein>